<reference evidence="1" key="1">
    <citation type="submission" date="2021-03" db="EMBL/GenBank/DDBJ databases">
        <title>Draft genome sequence of rust myrtle Austropuccinia psidii MF-1, a brazilian biotype.</title>
        <authorList>
            <person name="Quecine M.C."/>
            <person name="Pachon D.M.R."/>
            <person name="Bonatelli M.L."/>
            <person name="Correr F.H."/>
            <person name="Franceschini L.M."/>
            <person name="Leite T.F."/>
            <person name="Margarido G.R.A."/>
            <person name="Almeida C.A."/>
            <person name="Ferrarezi J.A."/>
            <person name="Labate C.A."/>
        </authorList>
    </citation>
    <scope>NUCLEOTIDE SEQUENCE</scope>
    <source>
        <strain evidence="1">MF-1</strain>
    </source>
</reference>
<protein>
    <submittedName>
        <fullName evidence="1">Uncharacterized protein</fullName>
    </submittedName>
</protein>
<name>A0A9Q3CF98_9BASI</name>
<keyword evidence="2" id="KW-1185">Reference proteome</keyword>
<gene>
    <name evidence="1" type="ORF">O181_021292</name>
</gene>
<evidence type="ECO:0000313" key="1">
    <source>
        <dbReference type="EMBL" id="MBW0481577.1"/>
    </source>
</evidence>
<dbReference type="OrthoDB" id="2504565at2759"/>
<proteinExistence type="predicted"/>
<comment type="caution">
    <text evidence="1">The sequence shown here is derived from an EMBL/GenBank/DDBJ whole genome shotgun (WGS) entry which is preliminary data.</text>
</comment>
<dbReference type="AlphaFoldDB" id="A0A9Q3CF98"/>
<sequence>MIGPELFKEDILLNIMAFYSLKLLLSSLKPMENDIYQATKLSGKMPTLEEVFSEVELTLSRGVEGSDNAQVLKVHGRNPRCFGGKHNPLAPHAESECFQLHPEKRDSYHSRMKHKDDKKDSQSNAPQVFAAFSKCLEEGHTVLDSGASFSLFKMSRRFVTYHPTNIPLYLEDGSCVYAVVMGTAAILSETGRVLNLKNSLVVPSFSS</sequence>
<dbReference type="Proteomes" id="UP000765509">
    <property type="component" value="Unassembled WGS sequence"/>
</dbReference>
<dbReference type="EMBL" id="AVOT02006442">
    <property type="protein sequence ID" value="MBW0481577.1"/>
    <property type="molecule type" value="Genomic_DNA"/>
</dbReference>
<organism evidence="1 2">
    <name type="scientific">Austropuccinia psidii MF-1</name>
    <dbReference type="NCBI Taxonomy" id="1389203"/>
    <lineage>
        <taxon>Eukaryota</taxon>
        <taxon>Fungi</taxon>
        <taxon>Dikarya</taxon>
        <taxon>Basidiomycota</taxon>
        <taxon>Pucciniomycotina</taxon>
        <taxon>Pucciniomycetes</taxon>
        <taxon>Pucciniales</taxon>
        <taxon>Sphaerophragmiaceae</taxon>
        <taxon>Austropuccinia</taxon>
    </lineage>
</organism>
<accession>A0A9Q3CF98</accession>
<evidence type="ECO:0000313" key="2">
    <source>
        <dbReference type="Proteomes" id="UP000765509"/>
    </source>
</evidence>